<evidence type="ECO:0000313" key="2">
    <source>
        <dbReference type="EMBL" id="KAJ1349228.1"/>
    </source>
</evidence>
<feature type="compositionally biased region" description="Acidic residues" evidence="1">
    <location>
        <begin position="10"/>
        <end position="19"/>
    </location>
</feature>
<evidence type="ECO:0000256" key="1">
    <source>
        <dbReference type="SAM" id="MobiDB-lite"/>
    </source>
</evidence>
<protein>
    <submittedName>
        <fullName evidence="2">Uncharacterized protein</fullName>
    </submittedName>
</protein>
<feature type="region of interest" description="Disordered" evidence="1">
    <location>
        <begin position="1"/>
        <end position="36"/>
    </location>
</feature>
<gene>
    <name evidence="2" type="ORF">KIN20_004701</name>
</gene>
<evidence type="ECO:0000313" key="3">
    <source>
        <dbReference type="Proteomes" id="UP001196413"/>
    </source>
</evidence>
<sequence length="55" mass="5896">MDKNVHTPQDSEDDDDGTDDAQRALLNADNIVGDRTTIVQPPTVLSFDDPAAGVE</sequence>
<organism evidence="2 3">
    <name type="scientific">Parelaphostrongylus tenuis</name>
    <name type="common">Meningeal worm</name>
    <dbReference type="NCBI Taxonomy" id="148309"/>
    <lineage>
        <taxon>Eukaryota</taxon>
        <taxon>Metazoa</taxon>
        <taxon>Ecdysozoa</taxon>
        <taxon>Nematoda</taxon>
        <taxon>Chromadorea</taxon>
        <taxon>Rhabditida</taxon>
        <taxon>Rhabditina</taxon>
        <taxon>Rhabditomorpha</taxon>
        <taxon>Strongyloidea</taxon>
        <taxon>Metastrongylidae</taxon>
        <taxon>Parelaphostrongylus</taxon>
    </lineage>
</organism>
<proteinExistence type="predicted"/>
<keyword evidence="3" id="KW-1185">Reference proteome</keyword>
<reference evidence="2" key="1">
    <citation type="submission" date="2021-06" db="EMBL/GenBank/DDBJ databases">
        <title>Parelaphostrongylus tenuis whole genome reference sequence.</title>
        <authorList>
            <person name="Garwood T.J."/>
            <person name="Larsen P.A."/>
            <person name="Fountain-Jones N.M."/>
            <person name="Garbe J.R."/>
            <person name="Macchietto M.G."/>
            <person name="Kania S.A."/>
            <person name="Gerhold R.W."/>
            <person name="Richards J.E."/>
            <person name="Wolf T.M."/>
        </authorList>
    </citation>
    <scope>NUCLEOTIDE SEQUENCE</scope>
    <source>
        <strain evidence="2">MNPRO001-30</strain>
        <tissue evidence="2">Meninges</tissue>
    </source>
</reference>
<dbReference type="Proteomes" id="UP001196413">
    <property type="component" value="Unassembled WGS sequence"/>
</dbReference>
<name>A0AAD5QEM8_PARTN</name>
<accession>A0AAD5QEM8</accession>
<comment type="caution">
    <text evidence="2">The sequence shown here is derived from an EMBL/GenBank/DDBJ whole genome shotgun (WGS) entry which is preliminary data.</text>
</comment>
<dbReference type="AlphaFoldDB" id="A0AAD5QEM8"/>
<dbReference type="EMBL" id="JAHQIW010000630">
    <property type="protein sequence ID" value="KAJ1349228.1"/>
    <property type="molecule type" value="Genomic_DNA"/>
</dbReference>